<dbReference type="Proteomes" id="UP000267029">
    <property type="component" value="Unassembled WGS sequence"/>
</dbReference>
<name>A0A0R3UBP2_MESCO</name>
<accession>A0A0R3UBP2</accession>
<reference evidence="3" key="1">
    <citation type="submission" date="2017-02" db="UniProtKB">
        <authorList>
            <consortium name="WormBaseParasite"/>
        </authorList>
    </citation>
    <scope>IDENTIFICATION</scope>
</reference>
<dbReference type="AlphaFoldDB" id="A0A0R3UBP2"/>
<dbReference type="WBParaSite" id="MCOS_0000434001-mRNA-1">
    <property type="protein sequence ID" value="MCOS_0000434001-mRNA-1"/>
    <property type="gene ID" value="MCOS_0000434001"/>
</dbReference>
<gene>
    <name evidence="1" type="ORF">MCOS_LOCUS4341</name>
</gene>
<dbReference type="EMBL" id="UXSR01001512">
    <property type="protein sequence ID" value="VDD78338.1"/>
    <property type="molecule type" value="Genomic_DNA"/>
</dbReference>
<evidence type="ECO:0000313" key="3">
    <source>
        <dbReference type="WBParaSite" id="MCOS_0000434001-mRNA-1"/>
    </source>
</evidence>
<reference evidence="1 2" key="2">
    <citation type="submission" date="2018-10" db="EMBL/GenBank/DDBJ databases">
        <authorList>
            <consortium name="Pathogen Informatics"/>
        </authorList>
    </citation>
    <scope>NUCLEOTIDE SEQUENCE [LARGE SCALE GENOMIC DNA]</scope>
</reference>
<evidence type="ECO:0000313" key="1">
    <source>
        <dbReference type="EMBL" id="VDD78338.1"/>
    </source>
</evidence>
<proteinExistence type="predicted"/>
<sequence length="150" mass="17465">MIERVQVRFGDLVQSRDLIMKPPRVNQCEVHGEFSVDWKYRIHSVRLANRTRRITCLSIVDKWASSFTMGHKAFQGGLCRRQIRELFVAKTNTVYSSSRFRRSSQSEDRSGLFWYHRRYGDKAQACKYPCGHSQAFRQPSLASDNETAGQ</sequence>
<protein>
    <submittedName>
        <fullName evidence="1 3">Uncharacterized protein</fullName>
    </submittedName>
</protein>
<evidence type="ECO:0000313" key="2">
    <source>
        <dbReference type="Proteomes" id="UP000267029"/>
    </source>
</evidence>
<keyword evidence="2" id="KW-1185">Reference proteome</keyword>
<organism evidence="3">
    <name type="scientific">Mesocestoides corti</name>
    <name type="common">Flatworm</name>
    <dbReference type="NCBI Taxonomy" id="53468"/>
    <lineage>
        <taxon>Eukaryota</taxon>
        <taxon>Metazoa</taxon>
        <taxon>Spiralia</taxon>
        <taxon>Lophotrochozoa</taxon>
        <taxon>Platyhelminthes</taxon>
        <taxon>Cestoda</taxon>
        <taxon>Eucestoda</taxon>
        <taxon>Cyclophyllidea</taxon>
        <taxon>Mesocestoididae</taxon>
        <taxon>Mesocestoides</taxon>
    </lineage>
</organism>